<dbReference type="AlphaFoldDB" id="A0AAV3YU03"/>
<evidence type="ECO:0000313" key="2">
    <source>
        <dbReference type="EMBL" id="GFN85842.1"/>
    </source>
</evidence>
<evidence type="ECO:0000256" key="1">
    <source>
        <dbReference type="SAM" id="MobiDB-lite"/>
    </source>
</evidence>
<reference evidence="2 3" key="1">
    <citation type="journal article" date="2021" name="Elife">
        <title>Chloroplast acquisition without the gene transfer in kleptoplastic sea slugs, Plakobranchus ocellatus.</title>
        <authorList>
            <person name="Maeda T."/>
            <person name="Takahashi S."/>
            <person name="Yoshida T."/>
            <person name="Shimamura S."/>
            <person name="Takaki Y."/>
            <person name="Nagai Y."/>
            <person name="Toyoda A."/>
            <person name="Suzuki Y."/>
            <person name="Arimoto A."/>
            <person name="Ishii H."/>
            <person name="Satoh N."/>
            <person name="Nishiyama T."/>
            <person name="Hasebe M."/>
            <person name="Maruyama T."/>
            <person name="Minagawa J."/>
            <person name="Obokata J."/>
            <person name="Shigenobu S."/>
        </authorList>
    </citation>
    <scope>NUCLEOTIDE SEQUENCE [LARGE SCALE GENOMIC DNA]</scope>
</reference>
<comment type="caution">
    <text evidence="2">The sequence shown here is derived from an EMBL/GenBank/DDBJ whole genome shotgun (WGS) entry which is preliminary data.</text>
</comment>
<dbReference type="Proteomes" id="UP000735302">
    <property type="component" value="Unassembled WGS sequence"/>
</dbReference>
<feature type="region of interest" description="Disordered" evidence="1">
    <location>
        <begin position="133"/>
        <end position="153"/>
    </location>
</feature>
<gene>
    <name evidence="2" type="ORF">PoB_001234800</name>
</gene>
<name>A0AAV3YU03_9GAST</name>
<protein>
    <submittedName>
        <fullName evidence="2">Uncharacterized protein</fullName>
    </submittedName>
</protein>
<sequence length="171" mass="19106">MNLIPHCGRTRQARHRVWTTSRMKISPLGTKCEGSPDQLFQQYVEKRRTAARLAHGGSGTNPVERQVRDGGQKLRSDLTQSVISNTMKHMQPGAAEDLDIQIGRESLKQDDFPRYLGVSLDAQLCLRRHIEGGGQHQARKNNNSTEAGGDYLGRHVPVLENDSFKLHPTDA</sequence>
<keyword evidence="3" id="KW-1185">Reference proteome</keyword>
<dbReference type="EMBL" id="BLXT01001473">
    <property type="protein sequence ID" value="GFN85842.1"/>
    <property type="molecule type" value="Genomic_DNA"/>
</dbReference>
<proteinExistence type="predicted"/>
<evidence type="ECO:0000313" key="3">
    <source>
        <dbReference type="Proteomes" id="UP000735302"/>
    </source>
</evidence>
<organism evidence="2 3">
    <name type="scientific">Plakobranchus ocellatus</name>
    <dbReference type="NCBI Taxonomy" id="259542"/>
    <lineage>
        <taxon>Eukaryota</taxon>
        <taxon>Metazoa</taxon>
        <taxon>Spiralia</taxon>
        <taxon>Lophotrochozoa</taxon>
        <taxon>Mollusca</taxon>
        <taxon>Gastropoda</taxon>
        <taxon>Heterobranchia</taxon>
        <taxon>Euthyneura</taxon>
        <taxon>Panpulmonata</taxon>
        <taxon>Sacoglossa</taxon>
        <taxon>Placobranchoidea</taxon>
        <taxon>Plakobranchidae</taxon>
        <taxon>Plakobranchus</taxon>
    </lineage>
</organism>
<accession>A0AAV3YU03</accession>